<keyword evidence="3" id="KW-1185">Reference proteome</keyword>
<accession>A0AAV5MSD3</accession>
<sequence length="48" mass="5402">MLGVQFNFLVNEVKKKKLEEKNGIIMCCGYFVFLTCYASSCAVGTSTW</sequence>
<organism evidence="2 3">
    <name type="scientific">Rubroshorea leprosula</name>
    <dbReference type="NCBI Taxonomy" id="152421"/>
    <lineage>
        <taxon>Eukaryota</taxon>
        <taxon>Viridiplantae</taxon>
        <taxon>Streptophyta</taxon>
        <taxon>Embryophyta</taxon>
        <taxon>Tracheophyta</taxon>
        <taxon>Spermatophyta</taxon>
        <taxon>Magnoliopsida</taxon>
        <taxon>eudicotyledons</taxon>
        <taxon>Gunneridae</taxon>
        <taxon>Pentapetalae</taxon>
        <taxon>rosids</taxon>
        <taxon>malvids</taxon>
        <taxon>Malvales</taxon>
        <taxon>Dipterocarpaceae</taxon>
        <taxon>Rubroshorea</taxon>
    </lineage>
</organism>
<dbReference type="EMBL" id="BPVZ01000917">
    <property type="protein sequence ID" value="GKV52903.1"/>
    <property type="molecule type" value="Genomic_DNA"/>
</dbReference>
<keyword evidence="1" id="KW-1133">Transmembrane helix</keyword>
<evidence type="ECO:0000256" key="1">
    <source>
        <dbReference type="SAM" id="Phobius"/>
    </source>
</evidence>
<evidence type="ECO:0000313" key="2">
    <source>
        <dbReference type="EMBL" id="GKV52903.1"/>
    </source>
</evidence>
<feature type="transmembrane region" description="Helical" evidence="1">
    <location>
        <begin position="24"/>
        <end position="45"/>
    </location>
</feature>
<dbReference type="Proteomes" id="UP001054252">
    <property type="component" value="Unassembled WGS sequence"/>
</dbReference>
<reference evidence="2 3" key="1">
    <citation type="journal article" date="2021" name="Commun. Biol.">
        <title>The genome of Shorea leprosula (Dipterocarpaceae) highlights the ecological relevance of drought in aseasonal tropical rainforests.</title>
        <authorList>
            <person name="Ng K.K.S."/>
            <person name="Kobayashi M.J."/>
            <person name="Fawcett J.A."/>
            <person name="Hatakeyama M."/>
            <person name="Paape T."/>
            <person name="Ng C.H."/>
            <person name="Ang C.C."/>
            <person name="Tnah L.H."/>
            <person name="Lee C.T."/>
            <person name="Nishiyama T."/>
            <person name="Sese J."/>
            <person name="O'Brien M.J."/>
            <person name="Copetti D."/>
            <person name="Mohd Noor M.I."/>
            <person name="Ong R.C."/>
            <person name="Putra M."/>
            <person name="Sireger I.Z."/>
            <person name="Indrioko S."/>
            <person name="Kosugi Y."/>
            <person name="Izuno A."/>
            <person name="Isagi Y."/>
            <person name="Lee S.L."/>
            <person name="Shimizu K.K."/>
        </authorList>
    </citation>
    <scope>NUCLEOTIDE SEQUENCE [LARGE SCALE GENOMIC DNA]</scope>
    <source>
        <strain evidence="2">214</strain>
    </source>
</reference>
<protein>
    <submittedName>
        <fullName evidence="2">Uncharacterized protein</fullName>
    </submittedName>
</protein>
<comment type="caution">
    <text evidence="2">The sequence shown here is derived from an EMBL/GenBank/DDBJ whole genome shotgun (WGS) entry which is preliminary data.</text>
</comment>
<keyword evidence="1" id="KW-0472">Membrane</keyword>
<proteinExistence type="predicted"/>
<evidence type="ECO:0000313" key="3">
    <source>
        <dbReference type="Proteomes" id="UP001054252"/>
    </source>
</evidence>
<dbReference type="AlphaFoldDB" id="A0AAV5MSD3"/>
<gene>
    <name evidence="2" type="ORF">SLEP1_g59456</name>
</gene>
<keyword evidence="1" id="KW-0812">Transmembrane</keyword>
<name>A0AAV5MSD3_9ROSI</name>